<keyword evidence="4" id="KW-1185">Reference proteome</keyword>
<evidence type="ECO:0000256" key="1">
    <source>
        <dbReference type="ARBA" id="ARBA00023157"/>
    </source>
</evidence>
<comment type="caution">
    <text evidence="3">The sequence shown here is derived from an EMBL/GenBank/DDBJ whole genome shotgun (WGS) entry which is preliminary data.</text>
</comment>
<dbReference type="CDD" id="cd00037">
    <property type="entry name" value="CLECT"/>
    <property type="match status" value="1"/>
</dbReference>
<dbReference type="InterPro" id="IPR018378">
    <property type="entry name" value="C-type_lectin_CS"/>
</dbReference>
<evidence type="ECO:0000313" key="4">
    <source>
        <dbReference type="Proteomes" id="UP001233999"/>
    </source>
</evidence>
<dbReference type="Proteomes" id="UP001233999">
    <property type="component" value="Unassembled WGS sequence"/>
</dbReference>
<keyword evidence="1" id="KW-1015">Disulfide bond</keyword>
<dbReference type="InterPro" id="IPR016187">
    <property type="entry name" value="CTDL_fold"/>
</dbReference>
<sequence>MELSGFKLLLGFAQVIMSNAQEGDKFFSPVFVKQDFGIDRSWELNLLAKGYSLYTGIGYYKLYRQSLAWGKAWAKCDSDGAHLLILNSESEVDAVKNLVTVNTTPSAFAFIIGFHDYFVEGTYLTVKGEHLWSTGYVKWGTGQPDNWKGEHCGAMRRDGTLADVACSSDMYFICEHEL</sequence>
<dbReference type="PROSITE" id="PS00615">
    <property type="entry name" value="C_TYPE_LECTIN_1"/>
    <property type="match status" value="1"/>
</dbReference>
<evidence type="ECO:0000313" key="3">
    <source>
        <dbReference type="EMBL" id="KAJ9588890.1"/>
    </source>
</evidence>
<dbReference type="Gene3D" id="3.10.100.10">
    <property type="entry name" value="Mannose-Binding Protein A, subunit A"/>
    <property type="match status" value="1"/>
</dbReference>
<reference evidence="3" key="1">
    <citation type="journal article" date="2023" name="IScience">
        <title>Live-bearing cockroach genome reveals convergent evolutionary mechanisms linked to viviparity in insects and beyond.</title>
        <authorList>
            <person name="Fouks B."/>
            <person name="Harrison M.C."/>
            <person name="Mikhailova A.A."/>
            <person name="Marchal E."/>
            <person name="English S."/>
            <person name="Carruthers M."/>
            <person name="Jennings E.C."/>
            <person name="Chiamaka E.L."/>
            <person name="Frigard R.A."/>
            <person name="Pippel M."/>
            <person name="Attardo G.M."/>
            <person name="Benoit J.B."/>
            <person name="Bornberg-Bauer E."/>
            <person name="Tobe S.S."/>
        </authorList>
    </citation>
    <scope>NUCLEOTIDE SEQUENCE</scope>
    <source>
        <strain evidence="3">Stay&amp;Tobe</strain>
    </source>
</reference>
<reference evidence="3" key="2">
    <citation type="submission" date="2023-05" db="EMBL/GenBank/DDBJ databases">
        <authorList>
            <person name="Fouks B."/>
        </authorList>
    </citation>
    <scope>NUCLEOTIDE SEQUENCE</scope>
    <source>
        <strain evidence="3">Stay&amp;Tobe</strain>
        <tissue evidence="3">Testes</tissue>
    </source>
</reference>
<gene>
    <name evidence="3" type="ORF">L9F63_017830</name>
</gene>
<proteinExistence type="predicted"/>
<dbReference type="InterPro" id="IPR050111">
    <property type="entry name" value="C-type_lectin/snaclec_domain"/>
</dbReference>
<dbReference type="EMBL" id="JASPKZ010005297">
    <property type="protein sequence ID" value="KAJ9588890.1"/>
    <property type="molecule type" value="Genomic_DNA"/>
</dbReference>
<dbReference type="SUPFAM" id="SSF56436">
    <property type="entry name" value="C-type lectin-like"/>
    <property type="match status" value="1"/>
</dbReference>
<evidence type="ECO:0000259" key="2">
    <source>
        <dbReference type="PROSITE" id="PS50041"/>
    </source>
</evidence>
<protein>
    <recommendedName>
        <fullName evidence="2">C-type lectin domain-containing protein</fullName>
    </recommendedName>
</protein>
<accession>A0AAD7ZXS1</accession>
<feature type="domain" description="C-type lectin" evidence="2">
    <location>
        <begin position="60"/>
        <end position="175"/>
    </location>
</feature>
<dbReference type="InterPro" id="IPR001304">
    <property type="entry name" value="C-type_lectin-like"/>
</dbReference>
<dbReference type="PANTHER" id="PTHR22803">
    <property type="entry name" value="MANNOSE, PHOSPHOLIPASE, LECTIN RECEPTOR RELATED"/>
    <property type="match status" value="1"/>
</dbReference>
<organism evidence="3 4">
    <name type="scientific">Diploptera punctata</name>
    <name type="common">Pacific beetle cockroach</name>
    <dbReference type="NCBI Taxonomy" id="6984"/>
    <lineage>
        <taxon>Eukaryota</taxon>
        <taxon>Metazoa</taxon>
        <taxon>Ecdysozoa</taxon>
        <taxon>Arthropoda</taxon>
        <taxon>Hexapoda</taxon>
        <taxon>Insecta</taxon>
        <taxon>Pterygota</taxon>
        <taxon>Neoptera</taxon>
        <taxon>Polyneoptera</taxon>
        <taxon>Dictyoptera</taxon>
        <taxon>Blattodea</taxon>
        <taxon>Blaberoidea</taxon>
        <taxon>Blaberidae</taxon>
        <taxon>Diplopterinae</taxon>
        <taxon>Diploptera</taxon>
    </lineage>
</organism>
<dbReference type="InterPro" id="IPR016186">
    <property type="entry name" value="C-type_lectin-like/link_sf"/>
</dbReference>
<dbReference type="SMART" id="SM00034">
    <property type="entry name" value="CLECT"/>
    <property type="match status" value="1"/>
</dbReference>
<name>A0AAD7ZXS1_DIPPU</name>
<dbReference type="PROSITE" id="PS50041">
    <property type="entry name" value="C_TYPE_LECTIN_2"/>
    <property type="match status" value="1"/>
</dbReference>
<dbReference type="AlphaFoldDB" id="A0AAD7ZXS1"/>
<dbReference type="Pfam" id="PF00059">
    <property type="entry name" value="Lectin_C"/>
    <property type="match status" value="1"/>
</dbReference>